<reference evidence="2 3" key="1">
    <citation type="submission" date="2022-10" db="EMBL/GenBank/DDBJ databases">
        <title>Draft genome assembly of moderately radiation resistant bacterium Metabacillus halosaccharovorans.</title>
        <authorList>
            <person name="Pal S."/>
            <person name="Gopinathan A."/>
        </authorList>
    </citation>
    <scope>NUCLEOTIDE SEQUENCE [LARGE SCALE GENOMIC DNA]</scope>
    <source>
        <strain evidence="2 3">VITHBRA001</strain>
    </source>
</reference>
<protein>
    <submittedName>
        <fullName evidence="2">Uncharacterized protein</fullName>
    </submittedName>
</protein>
<keyword evidence="1" id="KW-1133">Transmembrane helix</keyword>
<keyword evidence="1" id="KW-0812">Transmembrane</keyword>
<dbReference type="RefSeq" id="WP_264141844.1">
    <property type="nucleotide sequence ID" value="NZ_JAOYEY010000025.1"/>
</dbReference>
<feature type="transmembrane region" description="Helical" evidence="1">
    <location>
        <begin position="126"/>
        <end position="145"/>
    </location>
</feature>
<evidence type="ECO:0000256" key="1">
    <source>
        <dbReference type="SAM" id="Phobius"/>
    </source>
</evidence>
<sequence length="161" mass="18518">MKRKQLLSIAVLFVLFISFYPGKTLATSWAYPFVVWDGYIYVISDEYVTEIGNEIGYVTRYSDMEQYSGNFSNAYKRGTIYYSIKDISTDQAIAVEESDGLYIKAYREAEYEIRSPFDGFLNGQQGIIKIIFFSVLGILTIVLIYKLIKNNLSLGEITQKR</sequence>
<accession>A0ABT3DD35</accession>
<evidence type="ECO:0000313" key="3">
    <source>
        <dbReference type="Proteomes" id="UP001526147"/>
    </source>
</evidence>
<dbReference type="Proteomes" id="UP001526147">
    <property type="component" value="Unassembled WGS sequence"/>
</dbReference>
<keyword evidence="3" id="KW-1185">Reference proteome</keyword>
<gene>
    <name evidence="2" type="ORF">OIH86_04835</name>
</gene>
<name>A0ABT3DD35_9BACI</name>
<dbReference type="EMBL" id="JAOYEY010000025">
    <property type="protein sequence ID" value="MCV9884970.1"/>
    <property type="molecule type" value="Genomic_DNA"/>
</dbReference>
<organism evidence="2 3">
    <name type="scientific">Metabacillus halosaccharovorans</name>
    <dbReference type="NCBI Taxonomy" id="930124"/>
    <lineage>
        <taxon>Bacteria</taxon>
        <taxon>Bacillati</taxon>
        <taxon>Bacillota</taxon>
        <taxon>Bacilli</taxon>
        <taxon>Bacillales</taxon>
        <taxon>Bacillaceae</taxon>
        <taxon>Metabacillus</taxon>
    </lineage>
</organism>
<comment type="caution">
    <text evidence="2">The sequence shown here is derived from an EMBL/GenBank/DDBJ whole genome shotgun (WGS) entry which is preliminary data.</text>
</comment>
<keyword evidence="1" id="KW-0472">Membrane</keyword>
<evidence type="ECO:0000313" key="2">
    <source>
        <dbReference type="EMBL" id="MCV9884970.1"/>
    </source>
</evidence>
<proteinExistence type="predicted"/>